<feature type="compositionally biased region" description="Basic and acidic residues" evidence="1">
    <location>
        <begin position="102"/>
        <end position="113"/>
    </location>
</feature>
<dbReference type="AlphaFoldDB" id="C1C1H0"/>
<accession>C1C1H0</accession>
<evidence type="ECO:0000256" key="1">
    <source>
        <dbReference type="SAM" id="MobiDB-lite"/>
    </source>
</evidence>
<gene>
    <name evidence="3" type="primary">CK046</name>
</gene>
<dbReference type="PANTHER" id="PTHR46536:SF3">
    <property type="entry name" value="ARF7 EFFECTOR PROTEIN C-TERMINAL DOMAIN-CONTAINING PROTEIN"/>
    <property type="match status" value="1"/>
</dbReference>
<protein>
    <submittedName>
        <fullName evidence="3">C11orf46 homolog</fullName>
    </submittedName>
</protein>
<feature type="region of interest" description="Disordered" evidence="1">
    <location>
        <begin position="102"/>
        <end position="130"/>
    </location>
</feature>
<dbReference type="InterPro" id="IPR029264">
    <property type="entry name" value="ARF7EP_C"/>
</dbReference>
<dbReference type="PANTHER" id="PTHR46536">
    <property type="entry name" value="ARL14 EFFECTOR PROTEIN"/>
    <property type="match status" value="1"/>
</dbReference>
<name>C1C1H0_CALCM</name>
<reference evidence="3" key="1">
    <citation type="submission" date="2009-03" db="EMBL/GenBank/DDBJ databases">
        <title>Caligus clemensi ESTs and full-length cDNAs.</title>
        <authorList>
            <person name="Yasuike M."/>
            <person name="von Schalburg K."/>
            <person name="Cooper G."/>
            <person name="Leong J."/>
            <person name="Jones S.R.M."/>
            <person name="Koop B.F."/>
        </authorList>
    </citation>
    <scope>NUCLEOTIDE SEQUENCE</scope>
    <source>
        <tissue evidence="3">Whole</tissue>
    </source>
</reference>
<sequence>MRYNPREDTDSVNAITLDEGNDVGSLRKEESSSRGRRNIPRKPYFPPSKKGILYDEKGVLIKTGMDLCDCLEMECPGCHFPCHKCNSPKCGHECRSNRRWQFESKETDGERRNSHVNRKIPKLSLQDPRN</sequence>
<feature type="domain" description="ARF7 effector protein C-terminal" evidence="2">
    <location>
        <begin position="19"/>
        <end position="106"/>
    </location>
</feature>
<dbReference type="Pfam" id="PF14949">
    <property type="entry name" value="ARF7EP_C"/>
    <property type="match status" value="1"/>
</dbReference>
<organism evidence="3">
    <name type="scientific">Caligus clemensi</name>
    <name type="common">Sea louse</name>
    <dbReference type="NCBI Taxonomy" id="344056"/>
    <lineage>
        <taxon>Eukaryota</taxon>
        <taxon>Metazoa</taxon>
        <taxon>Ecdysozoa</taxon>
        <taxon>Arthropoda</taxon>
        <taxon>Crustacea</taxon>
        <taxon>Multicrustacea</taxon>
        <taxon>Hexanauplia</taxon>
        <taxon>Copepoda</taxon>
        <taxon>Siphonostomatoida</taxon>
        <taxon>Caligidae</taxon>
        <taxon>Caligus</taxon>
    </lineage>
</organism>
<feature type="region of interest" description="Disordered" evidence="1">
    <location>
        <begin position="1"/>
        <end position="48"/>
    </location>
</feature>
<proteinExistence type="evidence at transcript level"/>
<evidence type="ECO:0000313" key="3">
    <source>
        <dbReference type="EMBL" id="ACO15123.1"/>
    </source>
</evidence>
<dbReference type="EMBL" id="BT080699">
    <property type="protein sequence ID" value="ACO15123.1"/>
    <property type="molecule type" value="mRNA"/>
</dbReference>
<evidence type="ECO:0000259" key="2">
    <source>
        <dbReference type="Pfam" id="PF14949"/>
    </source>
</evidence>